<gene>
    <name evidence="1" type="ORF">METZ01_LOCUS310308</name>
</gene>
<dbReference type="EMBL" id="UINC01098716">
    <property type="protein sequence ID" value="SVC57454.1"/>
    <property type="molecule type" value="Genomic_DNA"/>
</dbReference>
<sequence>MLKTIWGYIKNKQVRIFEIIVIT</sequence>
<organism evidence="1">
    <name type="scientific">marine metagenome</name>
    <dbReference type="NCBI Taxonomy" id="408172"/>
    <lineage>
        <taxon>unclassified sequences</taxon>
        <taxon>metagenomes</taxon>
        <taxon>ecological metagenomes</taxon>
    </lineage>
</organism>
<reference evidence="1" key="1">
    <citation type="submission" date="2018-05" db="EMBL/GenBank/DDBJ databases">
        <authorList>
            <person name="Lanie J.A."/>
            <person name="Ng W.-L."/>
            <person name="Kazmierczak K.M."/>
            <person name="Andrzejewski T.M."/>
            <person name="Davidsen T.M."/>
            <person name="Wayne K.J."/>
            <person name="Tettelin H."/>
            <person name="Glass J.I."/>
            <person name="Rusch D."/>
            <person name="Podicherti R."/>
            <person name="Tsui H.-C.T."/>
            <person name="Winkler M.E."/>
        </authorList>
    </citation>
    <scope>NUCLEOTIDE SEQUENCE</scope>
</reference>
<protein>
    <submittedName>
        <fullName evidence="1">Uncharacterized protein</fullName>
    </submittedName>
</protein>
<name>A0A382N8E7_9ZZZZ</name>
<dbReference type="AlphaFoldDB" id="A0A382N8E7"/>
<accession>A0A382N8E7</accession>
<feature type="non-terminal residue" evidence="1">
    <location>
        <position position="23"/>
    </location>
</feature>
<evidence type="ECO:0000313" key="1">
    <source>
        <dbReference type="EMBL" id="SVC57454.1"/>
    </source>
</evidence>
<proteinExistence type="predicted"/>